<evidence type="ECO:0000313" key="1">
    <source>
        <dbReference type="EMBL" id="JAH79477.1"/>
    </source>
</evidence>
<sequence length="44" mass="4894">MGLNYAPLDVILYNLHRTIAIGVVAGNYCIQYNILIMSPCYAAF</sequence>
<reference evidence="1" key="1">
    <citation type="submission" date="2014-11" db="EMBL/GenBank/DDBJ databases">
        <authorList>
            <person name="Amaro Gonzalez C."/>
        </authorList>
    </citation>
    <scope>NUCLEOTIDE SEQUENCE</scope>
</reference>
<accession>A0A0E9VN43</accession>
<dbReference type="EMBL" id="GBXM01029100">
    <property type="protein sequence ID" value="JAH79477.1"/>
    <property type="molecule type" value="Transcribed_RNA"/>
</dbReference>
<reference evidence="1" key="2">
    <citation type="journal article" date="2015" name="Fish Shellfish Immunol.">
        <title>Early steps in the European eel (Anguilla anguilla)-Vibrio vulnificus interaction in the gills: Role of the RtxA13 toxin.</title>
        <authorList>
            <person name="Callol A."/>
            <person name="Pajuelo D."/>
            <person name="Ebbesson L."/>
            <person name="Teles M."/>
            <person name="MacKenzie S."/>
            <person name="Amaro C."/>
        </authorList>
    </citation>
    <scope>NUCLEOTIDE SEQUENCE</scope>
</reference>
<proteinExistence type="predicted"/>
<name>A0A0E9VN43_ANGAN</name>
<protein>
    <submittedName>
        <fullName evidence="1">Uncharacterized protein</fullName>
    </submittedName>
</protein>
<dbReference type="AlphaFoldDB" id="A0A0E9VN43"/>
<organism evidence="1">
    <name type="scientific">Anguilla anguilla</name>
    <name type="common">European freshwater eel</name>
    <name type="synonym">Muraena anguilla</name>
    <dbReference type="NCBI Taxonomy" id="7936"/>
    <lineage>
        <taxon>Eukaryota</taxon>
        <taxon>Metazoa</taxon>
        <taxon>Chordata</taxon>
        <taxon>Craniata</taxon>
        <taxon>Vertebrata</taxon>
        <taxon>Euteleostomi</taxon>
        <taxon>Actinopterygii</taxon>
        <taxon>Neopterygii</taxon>
        <taxon>Teleostei</taxon>
        <taxon>Anguilliformes</taxon>
        <taxon>Anguillidae</taxon>
        <taxon>Anguilla</taxon>
    </lineage>
</organism>